<dbReference type="EMBL" id="MG999840">
    <property type="protein sequence ID" value="AWW08039.1"/>
    <property type="molecule type" value="Genomic_DNA"/>
</dbReference>
<accession>A0A2Z4GZW1</accession>
<reference evidence="1" key="1">
    <citation type="journal article" date="2018" name="MSphere">
        <title>Ultrasensitive Capture of Human Herpes Simplex Virus Genomes Directly from Clinical Samples Reveals Extraordinarily Limited Evolution in Cell Culture.</title>
        <authorList>
            <person name="Greninger A.L."/>
            <person name="Roychoudhury P."/>
            <person name="Xie H."/>
            <person name="Casto A."/>
            <person name="Cent A."/>
            <person name="Pepper G."/>
            <person name="Koelle D.M."/>
            <person name="Huang M.L."/>
            <person name="Wald A."/>
            <person name="Johnston C."/>
            <person name="Jerome K.R."/>
        </authorList>
    </citation>
    <scope>NUCLEOTIDE SEQUENCE</scope>
    <source>
        <strain evidence="1">2006-57630</strain>
    </source>
</reference>
<evidence type="ECO:0000313" key="1">
    <source>
        <dbReference type="EMBL" id="AWW08039.1"/>
    </source>
</evidence>
<organism evidence="1">
    <name type="scientific">Human herpesvirus 1</name>
    <name type="common">HHV-1</name>
    <name type="synonym">Human herpes simplex virus 1</name>
    <dbReference type="NCBI Taxonomy" id="10298"/>
    <lineage>
        <taxon>Viruses</taxon>
        <taxon>Duplodnaviria</taxon>
        <taxon>Heunggongvirae</taxon>
        <taxon>Peploviricota</taxon>
        <taxon>Herviviricetes</taxon>
        <taxon>Herpesvirales</taxon>
        <taxon>Orthoherpesviridae</taxon>
        <taxon>Alphaherpesvirinae</taxon>
        <taxon>Simplexvirus</taxon>
        <taxon>Simplexvirus humanalpha1</taxon>
    </lineage>
</organism>
<protein>
    <submittedName>
        <fullName evidence="1">Uncharacterized protein</fullName>
    </submittedName>
</protein>
<name>A0A2Z4GZW1_HHV1</name>
<proteinExistence type="predicted"/>
<sequence>MTFHRSTAMGVKYPAGAPRPRRLTRWCVWANFIIPNKPMSGRL</sequence>
<organismHost>
    <name type="scientific">Homo sapiens</name>
    <name type="common">Human</name>
    <dbReference type="NCBI Taxonomy" id="9606"/>
</organismHost>